<protein>
    <recommendedName>
        <fullName evidence="4">Fucose-specific lectin</fullName>
    </recommendedName>
</protein>
<feature type="region of interest" description="Disordered" evidence="1">
    <location>
        <begin position="929"/>
        <end position="953"/>
    </location>
</feature>
<name>A0A9P5B333_9HYPO</name>
<evidence type="ECO:0000313" key="2">
    <source>
        <dbReference type="EMBL" id="KAF4493525.1"/>
    </source>
</evidence>
<evidence type="ECO:0000256" key="1">
    <source>
        <dbReference type="SAM" id="MobiDB-lite"/>
    </source>
</evidence>
<reference evidence="2" key="1">
    <citation type="submission" date="2020-01" db="EMBL/GenBank/DDBJ databases">
        <title>Identification and distribution of gene clusters putatively required for synthesis of sphingolipid metabolism inhibitors in phylogenetically diverse species of the filamentous fungus Fusarium.</title>
        <authorList>
            <person name="Kim H.-S."/>
            <person name="Busman M."/>
            <person name="Brown D.W."/>
            <person name="Divon H."/>
            <person name="Uhlig S."/>
            <person name="Proctor R.H."/>
        </authorList>
    </citation>
    <scope>NUCLEOTIDE SEQUENCE</scope>
    <source>
        <strain evidence="2">NRRL 31653</strain>
    </source>
</reference>
<evidence type="ECO:0000313" key="3">
    <source>
        <dbReference type="Proteomes" id="UP000737391"/>
    </source>
</evidence>
<dbReference type="OrthoDB" id="640249at2759"/>
<dbReference type="Gene3D" id="3.90.70.10">
    <property type="entry name" value="Cysteine proteinases"/>
    <property type="match status" value="1"/>
</dbReference>
<dbReference type="Proteomes" id="UP000737391">
    <property type="component" value="Unassembled WGS sequence"/>
</dbReference>
<evidence type="ECO:0008006" key="4">
    <source>
        <dbReference type="Google" id="ProtNLM"/>
    </source>
</evidence>
<organism evidence="2 3">
    <name type="scientific">Fusarium agapanthi</name>
    <dbReference type="NCBI Taxonomy" id="1803897"/>
    <lineage>
        <taxon>Eukaryota</taxon>
        <taxon>Fungi</taxon>
        <taxon>Dikarya</taxon>
        <taxon>Ascomycota</taxon>
        <taxon>Pezizomycotina</taxon>
        <taxon>Sordariomycetes</taxon>
        <taxon>Hypocreomycetidae</taxon>
        <taxon>Hypocreales</taxon>
        <taxon>Nectriaceae</taxon>
        <taxon>Fusarium</taxon>
        <taxon>Fusarium fujikuroi species complex</taxon>
    </lineage>
</organism>
<accession>A0A9P5B333</accession>
<gene>
    <name evidence="2" type="ORF">FAGAP_10375</name>
</gene>
<comment type="caution">
    <text evidence="2">The sequence shown here is derived from an EMBL/GenBank/DDBJ whole genome shotgun (WGS) entry which is preliminary data.</text>
</comment>
<keyword evidence="3" id="KW-1185">Reference proteome</keyword>
<proteinExistence type="predicted"/>
<sequence>MSTLPELKPGQAQILSFSRPGLPPGEHTINEPKAQVPLSDHELDAGPSELVNTIFVKSDAFRAYFSTQVLSAGNEPQPAIARYSYLAHIRMSRSTRAKDSGTNSHGIIIGHRAGPVGDNTATTAYAHLVSLMGVRDNLTWPENNSLTALISLHSWSFTWQSDTSDIEDVIKKLQGNVRPLAREFTDTSAQNKWLKQRMDAGYTFVKHRMLSGETTVALLRDPLIPHQALPQATGAGEALTALLIKGPSEDSISGGLPDWFEALQCVPKDGTSANSAADSGQVSTVDGKLNVKAASDLLNSQVLYLADDHDWYARELSEPTKEGLLMVKVLDFIYNQLLTLKAIPHNHLFPEPDILEKEAVLSFSTDPMWLNSLIDGALSIGNHSTVNEDILRIEIKRAINMYLARVEDQHPRRSTYPYWKPDINIAPVADIREAYRPSSIPSIQLSPFWLFSWSDYQAGSHQQRFAVATTLSDSEIHIHPYGVLPEDVSGTDTTVKIDDIEQCSGRSVGDLERVFDFETRCLQSMAIMKHYVKQATAKGGSYLSTGSSALLSLVLGDRLQELSIVFDEKQADSDCVASLGPFQLKVPPKRENVPLNSWANESKAVTKPHLGPSSGSVSLGIRPISQPQYGAWQFTTQQGSRAVDLVVVLKAGEDGCLDTSKTGLQLRALNVSFPLGRLVDPTSATQPQITLVGQDSARWVSGNALVADNRSKETSAPSAQRVELYANFISDGYDANDVKYSSIQGVITTETNNLQTYAGAFEWLAPTGWSVIDAVAVAVRFLNYRTNNFNIPDKPSRCFLYCNARDVLRLIDKDKHWKSWPTDLSEKPVQLRAVLQGLKTFGIVSEDQFPWRSPLEKPCPRRSLYFDAEKTPLFRVLRLDHESTEGVTEPDVLRAIRTQILYRVRQCLSEGLIVMFAFHFYWPTFEAVPPASKDQDHPTIAMIPRGRRGVGPSGERRAHVVLAIDNDQANRRLLIKSNWIDSIPYFWMSYEWILDPAATEGFWTVSPSQGSPSQPKMWYRDGDFVHPWKDSNLVLKTPSPERIGDFQNSNIAVLPRGDNIVDIFWVNPAGRIVVGHYNKDRKNLRWRFAFVSDSGTATTGSVAAIRPWPKDYADRMEVFSITDEGHVLLSHAKVGDEDDPEKWEWSHDIMTHDWSKAVPEGCIVVTQPPAWAQWNCKAFWVRDDGYIGTAQNPRNVDGKRNWAVSLIDRVTDGSPMSFPTAKSSLATVSIPWEEYDDYWSALWWIDCNNYIRGLWVTYAEKKVATGYHISFPASHIRMNGQQLVADKSRISAAQSLQNRYISVYFQNSSNEFYTRSNKSNNGDPYPDDMYSHDIPVGKGSHVRAVGCERFWEALFVTSEPNRRIVYRRDWNGRLKYISEPGCLPDVTIMEQSKSHIFVKLHDGVLGILDLE</sequence>
<dbReference type="EMBL" id="LUFC02000887">
    <property type="protein sequence ID" value="KAF4493525.1"/>
    <property type="molecule type" value="Genomic_DNA"/>
</dbReference>